<dbReference type="Gene3D" id="3.30.300.30">
    <property type="match status" value="1"/>
</dbReference>
<feature type="domain" description="AMP-binding enzyme C-terminal" evidence="13">
    <location>
        <begin position="476"/>
        <end position="550"/>
    </location>
</feature>
<evidence type="ECO:0000259" key="12">
    <source>
        <dbReference type="Pfam" id="PF00501"/>
    </source>
</evidence>
<dbReference type="Pfam" id="PF00501">
    <property type="entry name" value="AMP-binding"/>
    <property type="match status" value="1"/>
</dbReference>
<evidence type="ECO:0000259" key="13">
    <source>
        <dbReference type="Pfam" id="PF13193"/>
    </source>
</evidence>
<evidence type="ECO:0000256" key="10">
    <source>
        <dbReference type="ARBA" id="ARBA00039545"/>
    </source>
</evidence>
<dbReference type="EMBL" id="JACHLK010000017">
    <property type="protein sequence ID" value="MBB6563256.1"/>
    <property type="molecule type" value="Genomic_DNA"/>
</dbReference>
<dbReference type="GO" id="GO:0016020">
    <property type="term" value="C:membrane"/>
    <property type="evidence" value="ECO:0007669"/>
    <property type="project" value="UniProtKB-SubCell"/>
</dbReference>
<dbReference type="EC" id="6.2.1.3" evidence="9"/>
<comment type="cofactor">
    <cofactor evidence="1">
        <name>Mg(2+)</name>
        <dbReference type="ChEBI" id="CHEBI:18420"/>
    </cofactor>
</comment>
<dbReference type="Gene3D" id="3.40.50.12780">
    <property type="entry name" value="N-terminal domain of ligase-like"/>
    <property type="match status" value="1"/>
</dbReference>
<keyword evidence="15" id="KW-1185">Reference proteome</keyword>
<evidence type="ECO:0000256" key="8">
    <source>
        <dbReference type="ARBA" id="ARBA00023136"/>
    </source>
</evidence>
<keyword evidence="4 14" id="KW-0436">Ligase</keyword>
<comment type="caution">
    <text evidence="14">The sequence shown here is derived from an EMBL/GenBank/DDBJ whole genome shotgun (WGS) entry which is preliminary data.</text>
</comment>
<evidence type="ECO:0000256" key="11">
    <source>
        <dbReference type="ARBA" id="ARBA00042773"/>
    </source>
</evidence>
<evidence type="ECO:0000256" key="6">
    <source>
        <dbReference type="ARBA" id="ARBA00022840"/>
    </source>
</evidence>
<dbReference type="Pfam" id="PF13193">
    <property type="entry name" value="AMP-binding_C"/>
    <property type="match status" value="1"/>
</dbReference>
<evidence type="ECO:0000256" key="3">
    <source>
        <dbReference type="ARBA" id="ARBA00005005"/>
    </source>
</evidence>
<dbReference type="SUPFAM" id="SSF56801">
    <property type="entry name" value="Acetyl-CoA synthetase-like"/>
    <property type="match status" value="1"/>
</dbReference>
<dbReference type="PANTHER" id="PTHR43767">
    <property type="entry name" value="LONG-CHAIN-FATTY-ACID--COA LIGASE"/>
    <property type="match status" value="1"/>
</dbReference>
<evidence type="ECO:0000256" key="7">
    <source>
        <dbReference type="ARBA" id="ARBA00022842"/>
    </source>
</evidence>
<dbReference type="CDD" id="cd05936">
    <property type="entry name" value="FC-FACS_FadD_like"/>
    <property type="match status" value="1"/>
</dbReference>
<comment type="pathway">
    <text evidence="3">Lipid metabolism; fatty acid beta-oxidation.</text>
</comment>
<sequence>MTTTAAPPASSPWEGSYPEALRNYQLDLAALPANAAHLATQAAADHKDQPAFTFVLPTGAHVVRSFREIDALSDAFAAWLVREQGLQAGDVLALQMPNCLHYPIAVFGAWKAGLIVTNVNPLYTGRELHLQLEDSGARLLLVCDMFLPVAGPVAQTLGVPVLTASLWDFFDEPVASAIRAKMAGPADPAAVPLPRMADALVRGQALTPIEHRSHPVAVYQYTGGTTGRSKGAVITHANILATLRITRDFLDAYDGPKQGETMLTVLPMYHVFAFMVNFLVFFQVGARNLLVPSPRPMSNLQKTFEQFDVQWTAGVDTLFAGLMAEPWFQANPPKLRYAFSGGTALRTSTAQAWQALVCPILEGYGMTETSCIVSCNPPSATPRLGTVGVPMPGCQVRVVDDQGRELPQGERGELLVQGPQVVGGYLHAQEDSASAIRDGWLHTGDIAQLEEGGYIRIVDRKKDMILVSGFNVYPNEVEDVLAAHPGIAEAAVIGVPDAGTGEAVRAFVVPRNPALTPEDVERHCRTQLTAYKVPRQILFREQLPKSPVGKILRASLREAA</sequence>
<protein>
    <recommendedName>
        <fullName evidence="10">Long-chain-fatty-acid--CoA ligase</fullName>
        <ecNumber evidence="9">6.2.1.3</ecNumber>
    </recommendedName>
    <alternativeName>
        <fullName evidence="11">Long-chain acyl-CoA synthetase</fullName>
    </alternativeName>
</protein>
<name>A0A7X0PKV2_9BURK</name>
<evidence type="ECO:0000256" key="4">
    <source>
        <dbReference type="ARBA" id="ARBA00022598"/>
    </source>
</evidence>
<dbReference type="InterPro" id="IPR042099">
    <property type="entry name" value="ANL_N_sf"/>
</dbReference>
<evidence type="ECO:0000313" key="14">
    <source>
        <dbReference type="EMBL" id="MBB6563256.1"/>
    </source>
</evidence>
<keyword evidence="5" id="KW-0547">Nucleotide-binding</keyword>
<dbReference type="InterPro" id="IPR025110">
    <property type="entry name" value="AMP-bd_C"/>
</dbReference>
<dbReference type="FunFam" id="3.30.300.30:FF:000006">
    <property type="entry name" value="Long-chain-fatty-acid--CoA ligase FadD"/>
    <property type="match status" value="1"/>
</dbReference>
<keyword evidence="6" id="KW-0067">ATP-binding</keyword>
<evidence type="ECO:0000313" key="15">
    <source>
        <dbReference type="Proteomes" id="UP000575083"/>
    </source>
</evidence>
<comment type="subcellular location">
    <subcellularLocation>
        <location evidence="2">Membrane</location>
        <topology evidence="2">Peripheral membrane protein</topology>
    </subcellularLocation>
</comment>
<dbReference type="GO" id="GO:0005524">
    <property type="term" value="F:ATP binding"/>
    <property type="evidence" value="ECO:0007669"/>
    <property type="project" value="UniProtKB-KW"/>
</dbReference>
<dbReference type="PROSITE" id="PS00455">
    <property type="entry name" value="AMP_BINDING"/>
    <property type="match status" value="1"/>
</dbReference>
<dbReference type="InterPro" id="IPR050237">
    <property type="entry name" value="ATP-dep_AMP-bd_enzyme"/>
</dbReference>
<dbReference type="PANTHER" id="PTHR43767:SF8">
    <property type="entry name" value="LONG-CHAIN-FATTY-ACID--COA LIGASE"/>
    <property type="match status" value="1"/>
</dbReference>
<reference evidence="14 15" key="1">
    <citation type="submission" date="2020-08" db="EMBL/GenBank/DDBJ databases">
        <title>Functional genomics of gut bacteria from endangered species of beetles.</title>
        <authorList>
            <person name="Carlos-Shanley C."/>
        </authorList>
    </citation>
    <scope>NUCLEOTIDE SEQUENCE [LARGE SCALE GENOMIC DNA]</scope>
    <source>
        <strain evidence="14 15">S00198</strain>
    </source>
</reference>
<evidence type="ECO:0000256" key="2">
    <source>
        <dbReference type="ARBA" id="ARBA00004170"/>
    </source>
</evidence>
<dbReference type="AlphaFoldDB" id="A0A7X0PKV2"/>
<dbReference type="Proteomes" id="UP000575083">
    <property type="component" value="Unassembled WGS sequence"/>
</dbReference>
<dbReference type="RefSeq" id="WP_184864081.1">
    <property type="nucleotide sequence ID" value="NZ_JACHLK010000017.1"/>
</dbReference>
<accession>A0A7X0PKV2</accession>
<keyword evidence="8" id="KW-0472">Membrane</keyword>
<organism evidence="14 15">
    <name type="scientific">Acidovorax soli</name>
    <dbReference type="NCBI Taxonomy" id="592050"/>
    <lineage>
        <taxon>Bacteria</taxon>
        <taxon>Pseudomonadati</taxon>
        <taxon>Pseudomonadota</taxon>
        <taxon>Betaproteobacteria</taxon>
        <taxon>Burkholderiales</taxon>
        <taxon>Comamonadaceae</taxon>
        <taxon>Acidovorax</taxon>
    </lineage>
</organism>
<proteinExistence type="predicted"/>
<evidence type="ECO:0000256" key="9">
    <source>
        <dbReference type="ARBA" id="ARBA00026121"/>
    </source>
</evidence>
<keyword evidence="7" id="KW-0460">Magnesium</keyword>
<gene>
    <name evidence="14" type="ORF">HNP48_005975</name>
</gene>
<feature type="domain" description="AMP-dependent synthetase/ligase" evidence="12">
    <location>
        <begin position="41"/>
        <end position="426"/>
    </location>
</feature>
<dbReference type="InterPro" id="IPR000873">
    <property type="entry name" value="AMP-dep_synth/lig_dom"/>
</dbReference>
<dbReference type="GO" id="GO:0004467">
    <property type="term" value="F:long-chain fatty acid-CoA ligase activity"/>
    <property type="evidence" value="ECO:0007669"/>
    <property type="project" value="UniProtKB-EC"/>
</dbReference>
<dbReference type="InterPro" id="IPR045851">
    <property type="entry name" value="AMP-bd_C_sf"/>
</dbReference>
<evidence type="ECO:0000256" key="5">
    <source>
        <dbReference type="ARBA" id="ARBA00022741"/>
    </source>
</evidence>
<evidence type="ECO:0000256" key="1">
    <source>
        <dbReference type="ARBA" id="ARBA00001946"/>
    </source>
</evidence>
<dbReference type="InterPro" id="IPR020845">
    <property type="entry name" value="AMP-binding_CS"/>
</dbReference>